<dbReference type="SMART" id="SM00420">
    <property type="entry name" value="HTH_DEOR"/>
    <property type="match status" value="1"/>
</dbReference>
<dbReference type="InterPro" id="IPR001034">
    <property type="entry name" value="DeoR_HTH"/>
</dbReference>
<dbReference type="SUPFAM" id="SSF46785">
    <property type="entry name" value="Winged helix' DNA-binding domain"/>
    <property type="match status" value="1"/>
</dbReference>
<dbReference type="GO" id="GO:0003677">
    <property type="term" value="F:DNA binding"/>
    <property type="evidence" value="ECO:0007669"/>
    <property type="project" value="UniProtKB-KW"/>
</dbReference>
<dbReference type="Pfam" id="PF08220">
    <property type="entry name" value="HTH_DeoR"/>
    <property type="match status" value="1"/>
</dbReference>
<dbReference type="SUPFAM" id="SSF100950">
    <property type="entry name" value="NagB/RpiA/CoA transferase-like"/>
    <property type="match status" value="1"/>
</dbReference>
<dbReference type="InterPro" id="IPR014036">
    <property type="entry name" value="DeoR-like_C"/>
</dbReference>
<dbReference type="InterPro" id="IPR050313">
    <property type="entry name" value="Carb_Metab_HTH_regulators"/>
</dbReference>
<evidence type="ECO:0000256" key="3">
    <source>
        <dbReference type="ARBA" id="ARBA00023163"/>
    </source>
</evidence>
<keyword evidence="2 5" id="KW-0238">DNA-binding</keyword>
<evidence type="ECO:0000313" key="6">
    <source>
        <dbReference type="Proteomes" id="UP001204151"/>
    </source>
</evidence>
<keyword evidence="3" id="KW-0804">Transcription</keyword>
<dbReference type="Proteomes" id="UP001204151">
    <property type="component" value="Unassembled WGS sequence"/>
</dbReference>
<dbReference type="InterPro" id="IPR037171">
    <property type="entry name" value="NagB/RpiA_transferase-like"/>
</dbReference>
<dbReference type="SMART" id="SM01134">
    <property type="entry name" value="DeoRC"/>
    <property type="match status" value="1"/>
</dbReference>
<feature type="domain" description="HTH deoR-type" evidence="4">
    <location>
        <begin position="3"/>
        <end position="58"/>
    </location>
</feature>
<accession>A0ABT1ZT87</accession>
<dbReference type="InterPro" id="IPR018356">
    <property type="entry name" value="Tscrpt_reg_HTH_DeoR_CS"/>
</dbReference>
<evidence type="ECO:0000256" key="1">
    <source>
        <dbReference type="ARBA" id="ARBA00023015"/>
    </source>
</evidence>
<dbReference type="InterPro" id="IPR036388">
    <property type="entry name" value="WH-like_DNA-bd_sf"/>
</dbReference>
<evidence type="ECO:0000313" key="5">
    <source>
        <dbReference type="EMBL" id="MCS0583155.1"/>
    </source>
</evidence>
<dbReference type="PROSITE" id="PS51000">
    <property type="entry name" value="HTH_DEOR_2"/>
    <property type="match status" value="1"/>
</dbReference>
<comment type="caution">
    <text evidence="5">The sequence shown here is derived from an EMBL/GenBank/DDBJ whole genome shotgun (WGS) entry which is preliminary data.</text>
</comment>
<dbReference type="InterPro" id="IPR036390">
    <property type="entry name" value="WH_DNA-bd_sf"/>
</dbReference>
<proteinExistence type="predicted"/>
<reference evidence="5 6" key="1">
    <citation type="submission" date="2022-08" db="EMBL/GenBank/DDBJ databases">
        <title>Reclassification of Massilia species as members of the genera Telluria, Duganella, Pseudoduganella, Mokoshia gen. nov. and Zemynaea gen. nov. using orthogonal and non-orthogonal genome-based approaches.</title>
        <authorList>
            <person name="Bowman J.P."/>
        </authorList>
    </citation>
    <scope>NUCLEOTIDE SEQUENCE [LARGE SCALE GENOMIC DNA]</scope>
    <source>
        <strain evidence="5 6">JCM 31316</strain>
    </source>
</reference>
<keyword evidence="1" id="KW-0805">Transcription regulation</keyword>
<name>A0ABT1ZT87_9BURK</name>
<dbReference type="PANTHER" id="PTHR30363">
    <property type="entry name" value="HTH-TYPE TRANSCRIPTIONAL REGULATOR SRLR-RELATED"/>
    <property type="match status" value="1"/>
</dbReference>
<dbReference type="PANTHER" id="PTHR30363:SF55">
    <property type="entry name" value="HTH-TYPE TRANSCRIPTIONAL REGULATOR ULAR"/>
    <property type="match status" value="1"/>
</dbReference>
<dbReference type="Pfam" id="PF00455">
    <property type="entry name" value="DeoRC"/>
    <property type="match status" value="1"/>
</dbReference>
<evidence type="ECO:0000259" key="4">
    <source>
        <dbReference type="PROSITE" id="PS51000"/>
    </source>
</evidence>
<dbReference type="EMBL" id="JANUGW010000011">
    <property type="protein sequence ID" value="MCS0583155.1"/>
    <property type="molecule type" value="Genomic_DNA"/>
</dbReference>
<keyword evidence="6" id="KW-1185">Reference proteome</keyword>
<dbReference type="PROSITE" id="PS00894">
    <property type="entry name" value="HTH_DEOR_1"/>
    <property type="match status" value="1"/>
</dbReference>
<sequence>MVNHKRRKRLLKLLAEHQTATVQQLVEWLNASPATVRRDISWLAARNLLTRTRGGAENLLPKKRQFPLSSETFQNNIQCYAARKRAIARHAAGMCADGETIIINGGTTTFMMAEFLADKHLKILTNSFLMAERLLVSSENEIIVPGGKVYREQNVILSPFDNDITQHHYAGKMFMSVYGLSLLGLMEADPLLIQAEKRLISQAEELVVLADSSKFARKAGLILCGLDRVSTVITDTGASDKAVQTLEQYGVKVVTVEPDDVAPDVGAPFFNPQYDLQSAALFHLDAQLDPRLDTQLEPAH</sequence>
<dbReference type="PRINTS" id="PR00037">
    <property type="entry name" value="HTHLACR"/>
</dbReference>
<organism evidence="5 6">
    <name type="scientific">Massilia pinisoli</name>
    <dbReference type="NCBI Taxonomy" id="1772194"/>
    <lineage>
        <taxon>Bacteria</taxon>
        <taxon>Pseudomonadati</taxon>
        <taxon>Pseudomonadota</taxon>
        <taxon>Betaproteobacteria</taxon>
        <taxon>Burkholderiales</taxon>
        <taxon>Oxalobacteraceae</taxon>
        <taxon>Telluria group</taxon>
        <taxon>Massilia</taxon>
    </lineage>
</organism>
<dbReference type="RefSeq" id="WP_258817740.1">
    <property type="nucleotide sequence ID" value="NZ_JANUGW010000011.1"/>
</dbReference>
<evidence type="ECO:0000256" key="2">
    <source>
        <dbReference type="ARBA" id="ARBA00023125"/>
    </source>
</evidence>
<gene>
    <name evidence="5" type="ORF">NX784_16315</name>
</gene>
<dbReference type="Gene3D" id="1.10.10.10">
    <property type="entry name" value="Winged helix-like DNA-binding domain superfamily/Winged helix DNA-binding domain"/>
    <property type="match status" value="1"/>
</dbReference>
<protein>
    <submittedName>
        <fullName evidence="5">DeoR/GlpR family DNA-binding transcription regulator</fullName>
    </submittedName>
</protein>